<accession>A0ACC7P203</accession>
<keyword evidence="2" id="KW-1185">Reference proteome</keyword>
<protein>
    <submittedName>
        <fullName evidence="1">Stalk domain-containing protein</fullName>
    </submittedName>
</protein>
<proteinExistence type="predicted"/>
<reference evidence="1" key="1">
    <citation type="submission" date="2024-12" db="EMBL/GenBank/DDBJ databases">
        <authorList>
            <person name="Wu N."/>
        </authorList>
    </citation>
    <scope>NUCLEOTIDE SEQUENCE</scope>
    <source>
        <strain evidence="1">P15</strain>
    </source>
</reference>
<organism evidence="1 2">
    <name type="scientific">Paenibacillus mesotrionivorans</name>
    <dbReference type="NCBI Taxonomy" id="3160968"/>
    <lineage>
        <taxon>Bacteria</taxon>
        <taxon>Bacillati</taxon>
        <taxon>Bacillota</taxon>
        <taxon>Bacilli</taxon>
        <taxon>Bacillales</taxon>
        <taxon>Paenibacillaceae</taxon>
        <taxon>Paenibacillus</taxon>
    </lineage>
</organism>
<evidence type="ECO:0000313" key="1">
    <source>
        <dbReference type="EMBL" id="MFM9328332.1"/>
    </source>
</evidence>
<name>A0ACC7P203_9BACL</name>
<gene>
    <name evidence="1" type="ORF">ACI1P1_08550</name>
</gene>
<comment type="caution">
    <text evidence="1">The sequence shown here is derived from an EMBL/GenBank/DDBJ whole genome shotgun (WGS) entry which is preliminary data.</text>
</comment>
<sequence length="477" mass="51647">MMRKLLILLCTAGLLATGQAAYAASPSVQAGTEQVVVRGRTIPVNLVRVDLRDPMLALEPVTARSAIGYDESFTAIVERTHAAAAVNGTFFNAYEKAADVRYPNGLLVASGETVHSGTNQSLIWMADKLPVIRHVELGIRVTFVQGKQTSTYFPWGVNKYYGDSQTDQVVWYTPAMGRVIDYPNSTKIVIRENVVTQITEASVSVPGDGYVFLAGNSENNRRNLLPRVQVGDTVDLETVAKDAVSGESVDAGQWLAAIGAGPKLVTAGAVDVDFARDGFDDPKLTSQANRRSFVGVDAEGRLVMGTMDGVTVQQEAEAAVALGLREAMNLDGGASSALYAEGTVLTKPGRDLSNVLVVRRLAEPRTQLEVNGQFRPEFQGFIRQDTTLVPIRPLLQALGAEFKWNEQAGNLSVVKDGKTLTFTPDRPEVLVDGKKEALDTPPVIVDGRLYVPVRYVVESWGGKVAWDQSLYRVSLSF</sequence>
<evidence type="ECO:0000313" key="2">
    <source>
        <dbReference type="Proteomes" id="UP001631969"/>
    </source>
</evidence>
<dbReference type="EMBL" id="JBJURJ010000005">
    <property type="protein sequence ID" value="MFM9328332.1"/>
    <property type="molecule type" value="Genomic_DNA"/>
</dbReference>
<dbReference type="Proteomes" id="UP001631969">
    <property type="component" value="Unassembled WGS sequence"/>
</dbReference>